<organism evidence="2 3">
    <name type="scientific">Acidisarcina polymorpha</name>
    <dbReference type="NCBI Taxonomy" id="2211140"/>
    <lineage>
        <taxon>Bacteria</taxon>
        <taxon>Pseudomonadati</taxon>
        <taxon>Acidobacteriota</taxon>
        <taxon>Terriglobia</taxon>
        <taxon>Terriglobales</taxon>
        <taxon>Acidobacteriaceae</taxon>
        <taxon>Acidisarcina</taxon>
    </lineage>
</organism>
<evidence type="ECO:0000256" key="1">
    <source>
        <dbReference type="SAM" id="MobiDB-lite"/>
    </source>
</evidence>
<dbReference type="KEGG" id="abas:ACPOL_6715"/>
<feature type="compositionally biased region" description="Polar residues" evidence="1">
    <location>
        <begin position="33"/>
        <end position="46"/>
    </location>
</feature>
<protein>
    <submittedName>
        <fullName evidence="2">Uncharacterized protein</fullName>
    </submittedName>
</protein>
<keyword evidence="3" id="KW-1185">Reference proteome</keyword>
<dbReference type="Proteomes" id="UP000253606">
    <property type="component" value="Chromosome"/>
</dbReference>
<feature type="region of interest" description="Disordered" evidence="1">
    <location>
        <begin position="24"/>
        <end position="46"/>
    </location>
</feature>
<accession>A0A2Z5GAM8</accession>
<dbReference type="EMBL" id="CP030840">
    <property type="protein sequence ID" value="AXC15927.1"/>
    <property type="molecule type" value="Genomic_DNA"/>
</dbReference>
<reference evidence="2 3" key="1">
    <citation type="journal article" date="2018" name="Front. Microbiol.">
        <title>Hydrolytic Capabilities as a Key to Environmental Success: Chitinolytic and Cellulolytic Acidobacteria From Acidic Sub-arctic Soils and Boreal Peatlands.</title>
        <authorList>
            <person name="Belova S.E."/>
            <person name="Ravin N.V."/>
            <person name="Pankratov T.A."/>
            <person name="Rakitin A.L."/>
            <person name="Ivanova A.A."/>
            <person name="Beletsky A.V."/>
            <person name="Mardanov A.V."/>
            <person name="Sinninghe Damste J.S."/>
            <person name="Dedysh S.N."/>
        </authorList>
    </citation>
    <scope>NUCLEOTIDE SEQUENCE [LARGE SCALE GENOMIC DNA]</scope>
    <source>
        <strain evidence="2 3">SBC82</strain>
    </source>
</reference>
<dbReference type="AlphaFoldDB" id="A0A2Z5GAM8"/>
<proteinExistence type="predicted"/>
<sequence length="46" mass="5058">MIICWPPGMEGDFMRLWEVLGEAGERTTPPPASQHSAFKSSDSIHG</sequence>
<evidence type="ECO:0000313" key="3">
    <source>
        <dbReference type="Proteomes" id="UP000253606"/>
    </source>
</evidence>
<gene>
    <name evidence="2" type="ORF">ACPOL_6715</name>
</gene>
<name>A0A2Z5GAM8_9BACT</name>
<evidence type="ECO:0000313" key="2">
    <source>
        <dbReference type="EMBL" id="AXC15927.1"/>
    </source>
</evidence>